<dbReference type="InterPro" id="IPR025714">
    <property type="entry name" value="Methyltranfer_dom"/>
</dbReference>
<evidence type="ECO:0000313" key="9">
    <source>
        <dbReference type="Proteomes" id="UP000824540"/>
    </source>
</evidence>
<protein>
    <recommendedName>
        <fullName evidence="3">Arsenite methyltransferase</fullName>
        <ecNumber evidence="2">2.1.1.137</ecNumber>
    </recommendedName>
</protein>
<comment type="similarity">
    <text evidence="1">Belongs to the methyltransferase superfamily. Arsenite methyltransferase family.</text>
</comment>
<evidence type="ECO:0000256" key="2">
    <source>
        <dbReference type="ARBA" id="ARBA00034521"/>
    </source>
</evidence>
<keyword evidence="9" id="KW-1185">Reference proteome</keyword>
<reference evidence="8" key="1">
    <citation type="thesis" date="2021" institute="BYU ScholarsArchive" country="Provo, UT, USA">
        <title>Applications of and Algorithms for Genome Assembly and Genomic Analyses with an Emphasis on Marine Teleosts.</title>
        <authorList>
            <person name="Pickett B.D."/>
        </authorList>
    </citation>
    <scope>NUCLEOTIDE SEQUENCE</scope>
    <source>
        <strain evidence="8">HI-2016</strain>
    </source>
</reference>
<dbReference type="SUPFAM" id="SSF53335">
    <property type="entry name" value="S-adenosyl-L-methionine-dependent methyltransferases"/>
    <property type="match status" value="1"/>
</dbReference>
<evidence type="ECO:0000256" key="4">
    <source>
        <dbReference type="ARBA" id="ARBA00047941"/>
    </source>
</evidence>
<dbReference type="GO" id="GO:0030791">
    <property type="term" value="F:arsenite methyltransferase activity"/>
    <property type="evidence" value="ECO:0007669"/>
    <property type="project" value="UniProtKB-EC"/>
</dbReference>
<gene>
    <name evidence="8" type="ORF">JZ751_019212</name>
</gene>
<dbReference type="GO" id="GO:0018872">
    <property type="term" value="P:arsonoacetate metabolic process"/>
    <property type="evidence" value="ECO:0007669"/>
    <property type="project" value="TreeGrafter"/>
</dbReference>
<comment type="catalytic activity">
    <reaction evidence="4">
        <text>arsenic triglutathione + [thioredoxin]-dithiol + S-adenosyl-L-methionine + 2 H2O = methylarsonous acid + [thioredoxin]-disulfide + 3 glutathione + S-adenosyl-L-homocysteine + H(+)</text>
        <dbReference type="Rhea" id="RHEA:69460"/>
        <dbReference type="Rhea" id="RHEA-COMP:10698"/>
        <dbReference type="Rhea" id="RHEA-COMP:10700"/>
        <dbReference type="ChEBI" id="CHEBI:15377"/>
        <dbReference type="ChEBI" id="CHEBI:15378"/>
        <dbReference type="ChEBI" id="CHEBI:17826"/>
        <dbReference type="ChEBI" id="CHEBI:29950"/>
        <dbReference type="ChEBI" id="CHEBI:50058"/>
        <dbReference type="ChEBI" id="CHEBI:57856"/>
        <dbReference type="ChEBI" id="CHEBI:57925"/>
        <dbReference type="ChEBI" id="CHEBI:59789"/>
        <dbReference type="ChEBI" id="CHEBI:183640"/>
        <dbReference type="EC" id="2.1.1.137"/>
    </reaction>
</comment>
<feature type="non-terminal residue" evidence="8">
    <location>
        <position position="1"/>
    </location>
</feature>
<evidence type="ECO:0000256" key="1">
    <source>
        <dbReference type="ARBA" id="ARBA00034487"/>
    </source>
</evidence>
<comment type="caution">
    <text evidence="8">The sequence shown here is derived from an EMBL/GenBank/DDBJ whole genome shotgun (WGS) entry which is preliminary data.</text>
</comment>
<comment type="catalytic activity">
    <reaction evidence="5">
        <text>arsenic triglutathione + 2 [thioredoxin]-dithiol + 2 S-adenosyl-L-methionine + H2O = dimethylarsinous acid + 2 [thioredoxin]-disulfide + 3 glutathione + 2 S-adenosyl-L-homocysteine + 2 H(+)</text>
        <dbReference type="Rhea" id="RHEA:69464"/>
        <dbReference type="Rhea" id="RHEA-COMP:10698"/>
        <dbReference type="Rhea" id="RHEA-COMP:10700"/>
        <dbReference type="ChEBI" id="CHEBI:15377"/>
        <dbReference type="ChEBI" id="CHEBI:15378"/>
        <dbReference type="ChEBI" id="CHEBI:23808"/>
        <dbReference type="ChEBI" id="CHEBI:29950"/>
        <dbReference type="ChEBI" id="CHEBI:50058"/>
        <dbReference type="ChEBI" id="CHEBI:57856"/>
        <dbReference type="ChEBI" id="CHEBI:57925"/>
        <dbReference type="ChEBI" id="CHEBI:59789"/>
        <dbReference type="ChEBI" id="CHEBI:183640"/>
        <dbReference type="EC" id="2.1.1.137"/>
    </reaction>
</comment>
<sequence>MVIPQKLHGCKVLDLGSGSGRDCYVLSKLVGSSGHVIGVDMTEEQIMASRKYIRYHQEKFGLEKPNTIFVQGYMEKLWETGIQDDSLDILVSNCVICLCPDKKAVFKEAYRVLKEGGELYFSDIYSNKVISESLKQDPVLWGKH</sequence>
<dbReference type="CDD" id="cd02440">
    <property type="entry name" value="AdoMet_MTases"/>
    <property type="match status" value="1"/>
</dbReference>
<dbReference type="InterPro" id="IPR026669">
    <property type="entry name" value="Arsenite_MeTrfase-like"/>
</dbReference>
<evidence type="ECO:0000256" key="5">
    <source>
        <dbReference type="ARBA" id="ARBA00047943"/>
    </source>
</evidence>
<evidence type="ECO:0000256" key="6">
    <source>
        <dbReference type="ARBA" id="ARBA00048428"/>
    </source>
</evidence>
<dbReference type="Proteomes" id="UP000824540">
    <property type="component" value="Unassembled WGS sequence"/>
</dbReference>
<proteinExistence type="inferred from homology"/>
<dbReference type="Pfam" id="PF13847">
    <property type="entry name" value="Methyltransf_31"/>
    <property type="match status" value="1"/>
</dbReference>
<evidence type="ECO:0000313" key="8">
    <source>
        <dbReference type="EMBL" id="KAG9341404.1"/>
    </source>
</evidence>
<dbReference type="AlphaFoldDB" id="A0A8T2NMY6"/>
<dbReference type="PANTHER" id="PTHR43675">
    <property type="entry name" value="ARSENITE METHYLTRANSFERASE"/>
    <property type="match status" value="1"/>
</dbReference>
<comment type="catalytic activity">
    <reaction evidence="6">
        <text>arsenic triglutathione + 3 [thioredoxin]-dithiol + 3 S-adenosyl-L-methionine = trimethylarsine + 3 [thioredoxin]-disulfide + 3 glutathione + 3 S-adenosyl-L-homocysteine + 3 H(+)</text>
        <dbReference type="Rhea" id="RHEA:69432"/>
        <dbReference type="Rhea" id="RHEA-COMP:10698"/>
        <dbReference type="Rhea" id="RHEA-COMP:10700"/>
        <dbReference type="ChEBI" id="CHEBI:15378"/>
        <dbReference type="ChEBI" id="CHEBI:27130"/>
        <dbReference type="ChEBI" id="CHEBI:29950"/>
        <dbReference type="ChEBI" id="CHEBI:50058"/>
        <dbReference type="ChEBI" id="CHEBI:57856"/>
        <dbReference type="ChEBI" id="CHEBI:57925"/>
        <dbReference type="ChEBI" id="CHEBI:59789"/>
        <dbReference type="ChEBI" id="CHEBI:183640"/>
        <dbReference type="EC" id="2.1.1.137"/>
    </reaction>
</comment>
<dbReference type="GO" id="GO:0009404">
    <property type="term" value="P:toxin metabolic process"/>
    <property type="evidence" value="ECO:0007669"/>
    <property type="project" value="TreeGrafter"/>
</dbReference>
<evidence type="ECO:0000256" key="3">
    <source>
        <dbReference type="ARBA" id="ARBA00034545"/>
    </source>
</evidence>
<name>A0A8T2NMY6_9TELE</name>
<organism evidence="8 9">
    <name type="scientific">Albula glossodonta</name>
    <name type="common">roundjaw bonefish</name>
    <dbReference type="NCBI Taxonomy" id="121402"/>
    <lineage>
        <taxon>Eukaryota</taxon>
        <taxon>Metazoa</taxon>
        <taxon>Chordata</taxon>
        <taxon>Craniata</taxon>
        <taxon>Vertebrata</taxon>
        <taxon>Euteleostomi</taxon>
        <taxon>Actinopterygii</taxon>
        <taxon>Neopterygii</taxon>
        <taxon>Teleostei</taxon>
        <taxon>Albuliformes</taxon>
        <taxon>Albulidae</taxon>
        <taxon>Albula</taxon>
    </lineage>
</organism>
<dbReference type="GO" id="GO:0005829">
    <property type="term" value="C:cytosol"/>
    <property type="evidence" value="ECO:0007669"/>
    <property type="project" value="TreeGrafter"/>
</dbReference>
<feature type="domain" description="Methyltransferase" evidence="7">
    <location>
        <begin position="9"/>
        <end position="139"/>
    </location>
</feature>
<dbReference type="Gene3D" id="3.40.50.150">
    <property type="entry name" value="Vaccinia Virus protein VP39"/>
    <property type="match status" value="1"/>
</dbReference>
<dbReference type="EMBL" id="JAFBMS010000035">
    <property type="protein sequence ID" value="KAG9341404.1"/>
    <property type="molecule type" value="Genomic_DNA"/>
</dbReference>
<accession>A0A8T2NMY6</accession>
<dbReference type="EC" id="2.1.1.137" evidence="2"/>
<dbReference type="OrthoDB" id="8300214at2759"/>
<dbReference type="InterPro" id="IPR029063">
    <property type="entry name" value="SAM-dependent_MTases_sf"/>
</dbReference>
<dbReference type="PANTHER" id="PTHR43675:SF7">
    <property type="entry name" value="ARSENITE METHYLTRANSFERASE"/>
    <property type="match status" value="1"/>
</dbReference>
<evidence type="ECO:0000259" key="7">
    <source>
        <dbReference type="Pfam" id="PF13847"/>
    </source>
</evidence>